<gene>
    <name evidence="1" type="ORF">LCGC14_1783300</name>
</gene>
<dbReference type="EMBL" id="LAZR01016899">
    <property type="protein sequence ID" value="KKM02549.1"/>
    <property type="molecule type" value="Genomic_DNA"/>
</dbReference>
<accession>A0A0F9GUV3</accession>
<reference evidence="1" key="1">
    <citation type="journal article" date="2015" name="Nature">
        <title>Complex archaea that bridge the gap between prokaryotes and eukaryotes.</title>
        <authorList>
            <person name="Spang A."/>
            <person name="Saw J.H."/>
            <person name="Jorgensen S.L."/>
            <person name="Zaremba-Niedzwiedzka K."/>
            <person name="Martijn J."/>
            <person name="Lind A.E."/>
            <person name="van Eijk R."/>
            <person name="Schleper C."/>
            <person name="Guy L."/>
            <person name="Ettema T.J."/>
        </authorList>
    </citation>
    <scope>NUCLEOTIDE SEQUENCE</scope>
</reference>
<organism evidence="1">
    <name type="scientific">marine sediment metagenome</name>
    <dbReference type="NCBI Taxonomy" id="412755"/>
    <lineage>
        <taxon>unclassified sequences</taxon>
        <taxon>metagenomes</taxon>
        <taxon>ecological metagenomes</taxon>
    </lineage>
</organism>
<evidence type="ECO:0000313" key="1">
    <source>
        <dbReference type="EMBL" id="KKM02549.1"/>
    </source>
</evidence>
<name>A0A0F9GUV3_9ZZZZ</name>
<protein>
    <submittedName>
        <fullName evidence="1">Uncharacterized protein</fullName>
    </submittedName>
</protein>
<dbReference type="AlphaFoldDB" id="A0A0F9GUV3"/>
<sequence length="163" mass="18076">MFGVDCGNAGLAKGSDGKPGGNNMSTRFGAIERTLQVASTRAMREMMKAIFMKSQADVPVRSGELRDSGRITDIPGGSKIRYTKKYAARREYGIEAGRVIKVPRHRVGGFIGPMGRRVGGFMRGPFSYRTKKEEGSHYLRNAVEEELPNLGRRIARHLKMLTK</sequence>
<proteinExistence type="predicted"/>
<comment type="caution">
    <text evidence="1">The sequence shown here is derived from an EMBL/GenBank/DDBJ whole genome shotgun (WGS) entry which is preliminary data.</text>
</comment>